<evidence type="ECO:0000313" key="3">
    <source>
        <dbReference type="Proteomes" id="UP000887116"/>
    </source>
</evidence>
<comment type="caution">
    <text evidence="2">The sequence shown here is derived from an EMBL/GenBank/DDBJ whole genome shotgun (WGS) entry which is preliminary data.</text>
</comment>
<organism evidence="2 3">
    <name type="scientific">Trichonephila clavata</name>
    <name type="common">Joro spider</name>
    <name type="synonym">Nephila clavata</name>
    <dbReference type="NCBI Taxonomy" id="2740835"/>
    <lineage>
        <taxon>Eukaryota</taxon>
        <taxon>Metazoa</taxon>
        <taxon>Ecdysozoa</taxon>
        <taxon>Arthropoda</taxon>
        <taxon>Chelicerata</taxon>
        <taxon>Arachnida</taxon>
        <taxon>Araneae</taxon>
        <taxon>Araneomorphae</taxon>
        <taxon>Entelegynae</taxon>
        <taxon>Araneoidea</taxon>
        <taxon>Nephilidae</taxon>
        <taxon>Trichonephila</taxon>
    </lineage>
</organism>
<accession>A0A8X6L093</accession>
<evidence type="ECO:0000256" key="1">
    <source>
        <dbReference type="SAM" id="MobiDB-lite"/>
    </source>
</evidence>
<dbReference type="Proteomes" id="UP000887116">
    <property type="component" value="Unassembled WGS sequence"/>
</dbReference>
<evidence type="ECO:0000313" key="2">
    <source>
        <dbReference type="EMBL" id="GFQ90726.1"/>
    </source>
</evidence>
<keyword evidence="3" id="KW-1185">Reference proteome</keyword>
<feature type="region of interest" description="Disordered" evidence="1">
    <location>
        <begin position="1"/>
        <end position="24"/>
    </location>
</feature>
<sequence length="122" mass="14171">MVSFLSPPSPPNGSSTILSKEEEERMERKARVHLSARIRVEEGGRCISRGVDLESPSPWEPRRGERPWHPETINPSILFCPGWGRYLLWFDLFYLLMYPLSANEKKKELVDPKVFRPNNSFV</sequence>
<name>A0A8X6L093_TRICU</name>
<protein>
    <submittedName>
        <fullName evidence="2">Uncharacterized protein</fullName>
    </submittedName>
</protein>
<reference evidence="2" key="1">
    <citation type="submission" date="2020-07" db="EMBL/GenBank/DDBJ databases">
        <title>Multicomponent nature underlies the extraordinary mechanical properties of spider dragline silk.</title>
        <authorList>
            <person name="Kono N."/>
            <person name="Nakamura H."/>
            <person name="Mori M."/>
            <person name="Yoshida Y."/>
            <person name="Ohtoshi R."/>
            <person name="Malay A.D."/>
            <person name="Moran D.A.P."/>
            <person name="Tomita M."/>
            <person name="Numata K."/>
            <person name="Arakawa K."/>
        </authorList>
    </citation>
    <scope>NUCLEOTIDE SEQUENCE</scope>
</reference>
<proteinExistence type="predicted"/>
<dbReference type="AlphaFoldDB" id="A0A8X6L093"/>
<gene>
    <name evidence="2" type="ORF">TNCT_603311</name>
</gene>
<dbReference type="EMBL" id="BMAO01023754">
    <property type="protein sequence ID" value="GFQ90726.1"/>
    <property type="molecule type" value="Genomic_DNA"/>
</dbReference>